<dbReference type="Gene3D" id="1.25.40.10">
    <property type="entry name" value="Tetratricopeptide repeat domain"/>
    <property type="match status" value="1"/>
</dbReference>
<comment type="caution">
    <text evidence="1">The sequence shown here is derived from an EMBL/GenBank/DDBJ whole genome shotgun (WGS) entry which is preliminary data.</text>
</comment>
<dbReference type="InterPro" id="IPR006597">
    <property type="entry name" value="Sel1-like"/>
</dbReference>
<keyword evidence="2" id="KW-1185">Reference proteome</keyword>
<protein>
    <submittedName>
        <fullName evidence="1">Uncharacterized protein</fullName>
    </submittedName>
</protein>
<dbReference type="Pfam" id="PF08238">
    <property type="entry name" value="Sel1"/>
    <property type="match status" value="6"/>
</dbReference>
<dbReference type="InterPro" id="IPR052748">
    <property type="entry name" value="ISR_Activator"/>
</dbReference>
<dbReference type="EMBL" id="PZQS01000003">
    <property type="protein sequence ID" value="PVD35074.1"/>
    <property type="molecule type" value="Genomic_DNA"/>
</dbReference>
<name>A0A2T7PNR7_POMCA</name>
<dbReference type="OrthoDB" id="2384430at2759"/>
<accession>A0A2T7PNR7</accession>
<sequence length="543" mass="60500">MWRIWNSFPRVFRQQLHGPRASAGVYVEEEKAESDIEKYAEIHKSCVITCPSQHVFRKLAQCFQKSQEVDPQKEAGERARADHDQQDWWQHYADSFWFRLFSRYRTFEAVTWGTAAILGLQLSRKPNLKQYIDLFGDRDQRQQCRGLLLRMAFAMAPDCGSLTATKAIVQQHDEQPTNASYVREKTENVSTHQNKPFEEQSLDDIMQEFQGMCQEYAAVGSSISGIYAADQGNMTSAIEHLKLASSLGHAPAYFNLGLCFEMGCGVSKDMEKAAECYRMAAEAGHTQSVFNLALMTLKGEGGMEEDRQKGVQLLTQAAQQGLAQAQTYLGVYYTEDDDDQQDFTKAVSYFKAAADQNDAEGQYLLGICYENGWGTENDEAAAGKMYSAAAKSGHDGALYNLAAFHEYGLGGLMQDMDLATELYQRAAAEGNASAQQRLQQINSQTTLSQKTPAESEKLLDTAGVWRDGITHWSSSTELNRCSSESTSKVVFMLGDPSSDEDILDLTHSYSLGLPGNSISIFHPYLPALQRTSTMPDLHMVSCP</sequence>
<proteinExistence type="predicted"/>
<dbReference type="PANTHER" id="PTHR45011:SF1">
    <property type="entry name" value="DAP3-BINDING CELL DEATH ENHANCER 1"/>
    <property type="match status" value="1"/>
</dbReference>
<dbReference type="Proteomes" id="UP000245119">
    <property type="component" value="Linkage Group LG3"/>
</dbReference>
<reference evidence="1 2" key="1">
    <citation type="submission" date="2018-04" db="EMBL/GenBank/DDBJ databases">
        <title>The genome of golden apple snail Pomacea canaliculata provides insight into stress tolerance and invasive adaptation.</title>
        <authorList>
            <person name="Liu C."/>
            <person name="Liu B."/>
            <person name="Ren Y."/>
            <person name="Zhang Y."/>
            <person name="Wang H."/>
            <person name="Li S."/>
            <person name="Jiang F."/>
            <person name="Yin L."/>
            <person name="Zhang G."/>
            <person name="Qian W."/>
            <person name="Fan W."/>
        </authorList>
    </citation>
    <scope>NUCLEOTIDE SEQUENCE [LARGE SCALE GENOMIC DNA]</scope>
    <source>
        <strain evidence="1">SZHN2017</strain>
        <tissue evidence="1">Muscle</tissue>
    </source>
</reference>
<dbReference type="STRING" id="400727.A0A2T7PNR7"/>
<dbReference type="InterPro" id="IPR011990">
    <property type="entry name" value="TPR-like_helical_dom_sf"/>
</dbReference>
<dbReference type="PANTHER" id="PTHR45011">
    <property type="entry name" value="DAP3-BINDING CELL DEATH ENHANCER 1"/>
    <property type="match status" value="1"/>
</dbReference>
<dbReference type="AlphaFoldDB" id="A0A2T7PNR7"/>
<evidence type="ECO:0000313" key="1">
    <source>
        <dbReference type="EMBL" id="PVD35074.1"/>
    </source>
</evidence>
<dbReference type="SUPFAM" id="SSF81901">
    <property type="entry name" value="HCP-like"/>
    <property type="match status" value="2"/>
</dbReference>
<evidence type="ECO:0000313" key="2">
    <source>
        <dbReference type="Proteomes" id="UP000245119"/>
    </source>
</evidence>
<dbReference type="SMART" id="SM00671">
    <property type="entry name" value="SEL1"/>
    <property type="match status" value="5"/>
</dbReference>
<gene>
    <name evidence="1" type="ORF">C0Q70_06355</name>
</gene>
<organism evidence="1 2">
    <name type="scientific">Pomacea canaliculata</name>
    <name type="common">Golden apple snail</name>
    <dbReference type="NCBI Taxonomy" id="400727"/>
    <lineage>
        <taxon>Eukaryota</taxon>
        <taxon>Metazoa</taxon>
        <taxon>Spiralia</taxon>
        <taxon>Lophotrochozoa</taxon>
        <taxon>Mollusca</taxon>
        <taxon>Gastropoda</taxon>
        <taxon>Caenogastropoda</taxon>
        <taxon>Architaenioglossa</taxon>
        <taxon>Ampullarioidea</taxon>
        <taxon>Ampullariidae</taxon>
        <taxon>Pomacea</taxon>
    </lineage>
</organism>